<dbReference type="AlphaFoldDB" id="A0AAN8DCX0"/>
<sequence length="304" mass="34298">MASTNDPFQFQEFEEAGNLLEANRDATTISIEDDDMPERQRKAAGFTPDVDDEDPHTSDDNTELLSGQKKSAPFWTFEYYQRFFDIETHHVKERIIGSMLPWPGKNFIHVHLRRSPDLYGPFWICTTLVFALAISGNFSNFLLNSDKPNQKYSPQFGKVTIAATAIFSYAWFVPLALWGCLLWRNNKIMNSVSYSFIEIVCVYGYSLAIYIPAVVLWILPFEWLRWCSIVMALCLSGSVLVMTFWPAVREDYPKVIAAIMSAIVLLNVLLAVGCKAYFFSNPEEAALSPAPSAALELTKAPSAT</sequence>
<evidence type="ECO:0000256" key="5">
    <source>
        <dbReference type="ARBA" id="ARBA00023136"/>
    </source>
</evidence>
<proteinExistence type="inferred from homology"/>
<organism evidence="9 10">
    <name type="scientific">Champsocephalus gunnari</name>
    <name type="common">Mackerel icefish</name>
    <dbReference type="NCBI Taxonomy" id="52237"/>
    <lineage>
        <taxon>Eukaryota</taxon>
        <taxon>Metazoa</taxon>
        <taxon>Chordata</taxon>
        <taxon>Craniata</taxon>
        <taxon>Vertebrata</taxon>
        <taxon>Euteleostomi</taxon>
        <taxon>Actinopterygii</taxon>
        <taxon>Neopterygii</taxon>
        <taxon>Teleostei</taxon>
        <taxon>Neoteleostei</taxon>
        <taxon>Acanthomorphata</taxon>
        <taxon>Eupercaria</taxon>
        <taxon>Perciformes</taxon>
        <taxon>Notothenioidei</taxon>
        <taxon>Channichthyidae</taxon>
        <taxon>Champsocephalus</taxon>
    </lineage>
</organism>
<feature type="region of interest" description="Disordered" evidence="7">
    <location>
        <begin position="17"/>
        <end position="65"/>
    </location>
</feature>
<evidence type="ECO:0000259" key="8">
    <source>
        <dbReference type="Pfam" id="PF04893"/>
    </source>
</evidence>
<feature type="transmembrane region" description="Helical" evidence="6">
    <location>
        <begin position="118"/>
        <end position="139"/>
    </location>
</feature>
<keyword evidence="5 6" id="KW-0472">Membrane</keyword>
<evidence type="ECO:0000256" key="3">
    <source>
        <dbReference type="ARBA" id="ARBA00022692"/>
    </source>
</evidence>
<dbReference type="Pfam" id="PF04893">
    <property type="entry name" value="Yip1"/>
    <property type="match status" value="1"/>
</dbReference>
<dbReference type="PANTHER" id="PTHR12822">
    <property type="entry name" value="PROTEIN YIPF"/>
    <property type="match status" value="1"/>
</dbReference>
<evidence type="ECO:0000313" key="10">
    <source>
        <dbReference type="Proteomes" id="UP001331515"/>
    </source>
</evidence>
<keyword evidence="3 6" id="KW-0812">Transmembrane</keyword>
<evidence type="ECO:0000256" key="6">
    <source>
        <dbReference type="RuleBase" id="RU361264"/>
    </source>
</evidence>
<comment type="subcellular location">
    <subcellularLocation>
        <location evidence="6">Golgi apparatus membrane</location>
        <topology evidence="6">Multi-pass membrane protein</topology>
    </subcellularLocation>
    <subcellularLocation>
        <location evidence="1">Golgi apparatus</location>
        <location evidence="1">cis-Golgi network membrane</location>
        <topology evidence="1">Multi-pass membrane protein</topology>
    </subcellularLocation>
</comment>
<dbReference type="PANTHER" id="PTHR12822:SF4">
    <property type="entry name" value="PROTEIN YIPF1"/>
    <property type="match status" value="1"/>
</dbReference>
<evidence type="ECO:0000313" key="9">
    <source>
        <dbReference type="EMBL" id="KAK5919829.1"/>
    </source>
</evidence>
<feature type="transmembrane region" description="Helical" evidence="6">
    <location>
        <begin position="195"/>
        <end position="217"/>
    </location>
</feature>
<evidence type="ECO:0000256" key="1">
    <source>
        <dbReference type="ARBA" id="ARBA00004257"/>
    </source>
</evidence>
<dbReference type="GO" id="GO:0000139">
    <property type="term" value="C:Golgi membrane"/>
    <property type="evidence" value="ECO:0007669"/>
    <property type="project" value="UniProtKB-SubCell"/>
</dbReference>
<name>A0AAN8DCX0_CHAGU</name>
<dbReference type="InterPro" id="IPR039765">
    <property type="entry name" value="Yip5/YIPF1/YIPF2"/>
</dbReference>
<dbReference type="Proteomes" id="UP001331515">
    <property type="component" value="Unassembled WGS sequence"/>
</dbReference>
<comment type="caution">
    <text evidence="9">The sequence shown here is derived from an EMBL/GenBank/DDBJ whole genome shotgun (WGS) entry which is preliminary data.</text>
</comment>
<feature type="domain" description="Yip1" evidence="8">
    <location>
        <begin position="99"/>
        <end position="271"/>
    </location>
</feature>
<feature type="transmembrane region" description="Helical" evidence="6">
    <location>
        <begin position="255"/>
        <end position="278"/>
    </location>
</feature>
<feature type="transmembrane region" description="Helical" evidence="6">
    <location>
        <begin position="159"/>
        <end position="183"/>
    </location>
</feature>
<protein>
    <recommendedName>
        <fullName evidence="6">Protein YIPF</fullName>
    </recommendedName>
</protein>
<comment type="similarity">
    <text evidence="2 6">Belongs to the YIP1 family.</text>
</comment>
<dbReference type="GO" id="GO:0031267">
    <property type="term" value="F:small GTPase binding"/>
    <property type="evidence" value="ECO:0007669"/>
    <property type="project" value="InterPro"/>
</dbReference>
<evidence type="ECO:0000256" key="2">
    <source>
        <dbReference type="ARBA" id="ARBA00010596"/>
    </source>
</evidence>
<dbReference type="GO" id="GO:0016192">
    <property type="term" value="P:vesicle-mediated transport"/>
    <property type="evidence" value="ECO:0007669"/>
    <property type="project" value="InterPro"/>
</dbReference>
<evidence type="ECO:0000256" key="7">
    <source>
        <dbReference type="SAM" id="MobiDB-lite"/>
    </source>
</evidence>
<dbReference type="EMBL" id="JAURVH010001524">
    <property type="protein sequence ID" value="KAK5919829.1"/>
    <property type="molecule type" value="Genomic_DNA"/>
</dbReference>
<feature type="transmembrane region" description="Helical" evidence="6">
    <location>
        <begin position="223"/>
        <end position="248"/>
    </location>
</feature>
<keyword evidence="4 6" id="KW-1133">Transmembrane helix</keyword>
<evidence type="ECO:0000256" key="4">
    <source>
        <dbReference type="ARBA" id="ARBA00022989"/>
    </source>
</evidence>
<gene>
    <name evidence="9" type="ORF">CgunFtcFv8_023692</name>
</gene>
<reference evidence="9 10" key="1">
    <citation type="journal article" date="2023" name="Mol. Biol. Evol.">
        <title>Genomics of Secondarily Temperate Adaptation in the Only Non-Antarctic Icefish.</title>
        <authorList>
            <person name="Rivera-Colon A.G."/>
            <person name="Rayamajhi N."/>
            <person name="Minhas B.F."/>
            <person name="Madrigal G."/>
            <person name="Bilyk K.T."/>
            <person name="Yoon V."/>
            <person name="Hune M."/>
            <person name="Gregory S."/>
            <person name="Cheng C.H.C."/>
            <person name="Catchen J.M."/>
        </authorList>
    </citation>
    <scope>NUCLEOTIDE SEQUENCE [LARGE SCALE GENOMIC DNA]</scope>
    <source>
        <tissue evidence="9">White muscle</tissue>
    </source>
</reference>
<accession>A0AAN8DCX0</accession>
<dbReference type="InterPro" id="IPR006977">
    <property type="entry name" value="Yip1_dom"/>
</dbReference>
<keyword evidence="10" id="KW-1185">Reference proteome</keyword>